<keyword evidence="2" id="KW-0808">Transferase</keyword>
<dbReference type="GO" id="GO:0032259">
    <property type="term" value="P:methylation"/>
    <property type="evidence" value="ECO:0007669"/>
    <property type="project" value="UniProtKB-KW"/>
</dbReference>
<evidence type="ECO:0000259" key="1">
    <source>
        <dbReference type="Pfam" id="PF08241"/>
    </source>
</evidence>
<accession>A0ABQ2F7D7</accession>
<dbReference type="RefSeq" id="WP_022921590.1">
    <property type="nucleotide sequence ID" value="NZ_BMLB01000003.1"/>
</dbReference>
<reference evidence="3" key="1">
    <citation type="journal article" date="2019" name="Int. J. Syst. Evol. Microbiol.">
        <title>The Global Catalogue of Microorganisms (GCM) 10K type strain sequencing project: providing services to taxonomists for standard genome sequencing and annotation.</title>
        <authorList>
            <consortium name="The Broad Institute Genomics Platform"/>
            <consortium name="The Broad Institute Genome Sequencing Center for Infectious Disease"/>
            <person name="Wu L."/>
            <person name="Ma J."/>
        </authorList>
    </citation>
    <scope>NUCLEOTIDE SEQUENCE [LARGE SCALE GENOMIC DNA]</scope>
    <source>
        <strain evidence="3">CGMCC 1.5362</strain>
    </source>
</reference>
<dbReference type="PANTHER" id="PTHR43591:SF24">
    <property type="entry name" value="2-METHOXY-6-POLYPRENYL-1,4-BENZOQUINOL METHYLASE, MITOCHONDRIAL"/>
    <property type="match status" value="1"/>
</dbReference>
<dbReference type="PANTHER" id="PTHR43591">
    <property type="entry name" value="METHYLTRANSFERASE"/>
    <property type="match status" value="1"/>
</dbReference>
<name>A0ABQ2F7D7_9MICO</name>
<evidence type="ECO:0000313" key="3">
    <source>
        <dbReference type="Proteomes" id="UP000662111"/>
    </source>
</evidence>
<proteinExistence type="predicted"/>
<keyword evidence="2" id="KW-0489">Methyltransferase</keyword>
<dbReference type="GO" id="GO:0008168">
    <property type="term" value="F:methyltransferase activity"/>
    <property type="evidence" value="ECO:0007669"/>
    <property type="project" value="UniProtKB-KW"/>
</dbReference>
<evidence type="ECO:0000313" key="2">
    <source>
        <dbReference type="EMBL" id="GGK67990.1"/>
    </source>
</evidence>
<keyword evidence="3" id="KW-1185">Reference proteome</keyword>
<gene>
    <name evidence="2" type="ORF">GCM10011509_15470</name>
</gene>
<dbReference type="Pfam" id="PF08241">
    <property type="entry name" value="Methyltransf_11"/>
    <property type="match status" value="1"/>
</dbReference>
<organism evidence="2 3">
    <name type="scientific">Ornithinimicrobium pekingense</name>
    <dbReference type="NCBI Taxonomy" id="384677"/>
    <lineage>
        <taxon>Bacteria</taxon>
        <taxon>Bacillati</taxon>
        <taxon>Actinomycetota</taxon>
        <taxon>Actinomycetes</taxon>
        <taxon>Micrococcales</taxon>
        <taxon>Ornithinimicrobiaceae</taxon>
        <taxon>Ornithinimicrobium</taxon>
    </lineage>
</organism>
<dbReference type="InterPro" id="IPR029063">
    <property type="entry name" value="SAM-dependent_MTases_sf"/>
</dbReference>
<sequence>MASVEGARSFTAGGDAYDAFMGRYAVLLAPLMADLAGVRAGQRALDVGCGTGALTGELVRRLGADHVTGCDPAPGQLAACRAKHPDVELHEAPAEELPFEDDAFDVALAQLVLHFATDAERAVEQMRRVVVPGGRVAACVWDFEGGMEMLRAFWDAAVTVDPRAPDELLTMRFGRGGELTSLLEGAGLVDVAEERLEVRTRYTDVQELWSTLLLGVGPAGTHLVALPPEQREALRTAYLDRLGHPTGPFTLGSVARAAVGTVPHTA</sequence>
<feature type="domain" description="Methyltransferase type 11" evidence="1">
    <location>
        <begin position="45"/>
        <end position="137"/>
    </location>
</feature>
<dbReference type="EMBL" id="BMLB01000003">
    <property type="protein sequence ID" value="GGK67990.1"/>
    <property type="molecule type" value="Genomic_DNA"/>
</dbReference>
<dbReference type="Gene3D" id="3.40.50.150">
    <property type="entry name" value="Vaccinia Virus protein VP39"/>
    <property type="match status" value="1"/>
</dbReference>
<comment type="caution">
    <text evidence="2">The sequence shown here is derived from an EMBL/GenBank/DDBJ whole genome shotgun (WGS) entry which is preliminary data.</text>
</comment>
<dbReference type="CDD" id="cd02440">
    <property type="entry name" value="AdoMet_MTases"/>
    <property type="match status" value="1"/>
</dbReference>
<dbReference type="InterPro" id="IPR013216">
    <property type="entry name" value="Methyltransf_11"/>
</dbReference>
<dbReference type="SUPFAM" id="SSF53335">
    <property type="entry name" value="S-adenosyl-L-methionine-dependent methyltransferases"/>
    <property type="match status" value="1"/>
</dbReference>
<dbReference type="Proteomes" id="UP000662111">
    <property type="component" value="Unassembled WGS sequence"/>
</dbReference>
<protein>
    <submittedName>
        <fullName evidence="2">Methyltransferase</fullName>
    </submittedName>
</protein>